<evidence type="ECO:0000256" key="2">
    <source>
        <dbReference type="ARBA" id="ARBA00004496"/>
    </source>
</evidence>
<gene>
    <name evidence="9" type="ORF">METZ01_LOCUS398345</name>
</gene>
<evidence type="ECO:0000256" key="8">
    <source>
        <dbReference type="SAM" id="Phobius"/>
    </source>
</evidence>
<reference evidence="9" key="1">
    <citation type="submission" date="2018-05" db="EMBL/GenBank/DDBJ databases">
        <authorList>
            <person name="Lanie J.A."/>
            <person name="Ng W.-L."/>
            <person name="Kazmierczak K.M."/>
            <person name="Andrzejewski T.M."/>
            <person name="Davidsen T.M."/>
            <person name="Wayne K.J."/>
            <person name="Tettelin H."/>
            <person name="Glass J.I."/>
            <person name="Rusch D."/>
            <person name="Podicherti R."/>
            <person name="Tsui H.-C.T."/>
            <person name="Winkler M.E."/>
        </authorList>
    </citation>
    <scope>NUCLEOTIDE SEQUENCE</scope>
</reference>
<evidence type="ECO:0000256" key="7">
    <source>
        <dbReference type="ARBA" id="ARBA00023140"/>
    </source>
</evidence>
<keyword evidence="5" id="KW-0677">Repeat</keyword>
<sequence>VRLKLIISFLLFTLLAVYIAFLNPNDIQIYITQSISLRIPMVVLFLGSILIGVLATTFLTWTLKIKKIFWGIGENIRRRRTEQRYHQVEEQFKKGENAFASGRFEKAKSCFERILKTNPNHTGALFYLGTILRNNRKITQAIELHQKALNKSPGNLKVLYALSEDYAAAEMNQKELKTLEKIQKIDRKSPVPLTRMRKVCLKMKDWSSACSAQKRIIPLIQNKED</sequence>
<dbReference type="EMBL" id="UINC01151724">
    <property type="protein sequence ID" value="SVD45491.1"/>
    <property type="molecule type" value="Genomic_DNA"/>
</dbReference>
<dbReference type="PROSITE" id="PS50005">
    <property type="entry name" value="TPR"/>
    <property type="match status" value="2"/>
</dbReference>
<dbReference type="InterPro" id="IPR011990">
    <property type="entry name" value="TPR-like_helical_dom_sf"/>
</dbReference>
<keyword evidence="8" id="KW-0812">Transmembrane</keyword>
<evidence type="ECO:0000256" key="4">
    <source>
        <dbReference type="ARBA" id="ARBA00022490"/>
    </source>
</evidence>
<dbReference type="AlphaFoldDB" id="A0A382VHX7"/>
<feature type="non-terminal residue" evidence="9">
    <location>
        <position position="1"/>
    </location>
</feature>
<dbReference type="InterPro" id="IPR019734">
    <property type="entry name" value="TPR_rpt"/>
</dbReference>
<organism evidence="9">
    <name type="scientific">marine metagenome</name>
    <dbReference type="NCBI Taxonomy" id="408172"/>
    <lineage>
        <taxon>unclassified sequences</taxon>
        <taxon>metagenomes</taxon>
        <taxon>ecological metagenomes</taxon>
    </lineage>
</organism>
<evidence type="ECO:0000256" key="6">
    <source>
        <dbReference type="ARBA" id="ARBA00022803"/>
    </source>
</evidence>
<dbReference type="PANTHER" id="PTHR10130:SF0">
    <property type="entry name" value="GH08708P"/>
    <property type="match status" value="1"/>
</dbReference>
<feature type="transmembrane region" description="Helical" evidence="8">
    <location>
        <begin position="5"/>
        <end position="22"/>
    </location>
</feature>
<dbReference type="GO" id="GO:0016560">
    <property type="term" value="P:protein import into peroxisome matrix, docking"/>
    <property type="evidence" value="ECO:0007669"/>
    <property type="project" value="TreeGrafter"/>
</dbReference>
<proteinExistence type="inferred from homology"/>
<name>A0A382VHX7_9ZZZZ</name>
<feature type="transmembrane region" description="Helical" evidence="8">
    <location>
        <begin position="42"/>
        <end position="63"/>
    </location>
</feature>
<accession>A0A382VHX7</accession>
<dbReference type="SUPFAM" id="SSF48452">
    <property type="entry name" value="TPR-like"/>
    <property type="match status" value="1"/>
</dbReference>
<dbReference type="SMART" id="SM00028">
    <property type="entry name" value="TPR"/>
    <property type="match status" value="2"/>
</dbReference>
<dbReference type="PANTHER" id="PTHR10130">
    <property type="entry name" value="PEROXISOMAL TARGETING SIGNAL 1 RECEPTOR PEX5"/>
    <property type="match status" value="1"/>
</dbReference>
<dbReference type="Gene3D" id="1.25.40.10">
    <property type="entry name" value="Tetratricopeptide repeat domain"/>
    <property type="match status" value="1"/>
</dbReference>
<feature type="non-terminal residue" evidence="9">
    <location>
        <position position="225"/>
    </location>
</feature>
<dbReference type="Pfam" id="PF13432">
    <property type="entry name" value="TPR_16"/>
    <property type="match status" value="1"/>
</dbReference>
<keyword evidence="4" id="KW-0963">Cytoplasm</keyword>
<keyword evidence="7" id="KW-0576">Peroxisome</keyword>
<keyword evidence="6" id="KW-0802">TPR repeat</keyword>
<dbReference type="GO" id="GO:0005829">
    <property type="term" value="C:cytosol"/>
    <property type="evidence" value="ECO:0007669"/>
    <property type="project" value="TreeGrafter"/>
</dbReference>
<dbReference type="GO" id="GO:0005052">
    <property type="term" value="F:peroxisome matrix targeting signal-1 binding"/>
    <property type="evidence" value="ECO:0007669"/>
    <property type="project" value="TreeGrafter"/>
</dbReference>
<keyword evidence="8" id="KW-1133">Transmembrane helix</keyword>
<comment type="similarity">
    <text evidence="3">Belongs to the peroxisomal targeting signal receptor family.</text>
</comment>
<keyword evidence="8" id="KW-0472">Membrane</keyword>
<evidence type="ECO:0000256" key="1">
    <source>
        <dbReference type="ARBA" id="ARBA00004275"/>
    </source>
</evidence>
<evidence type="ECO:0000256" key="5">
    <source>
        <dbReference type="ARBA" id="ARBA00022737"/>
    </source>
</evidence>
<evidence type="ECO:0000313" key="9">
    <source>
        <dbReference type="EMBL" id="SVD45491.1"/>
    </source>
</evidence>
<protein>
    <submittedName>
        <fullName evidence="9">Uncharacterized protein</fullName>
    </submittedName>
</protein>
<comment type="subcellular location">
    <subcellularLocation>
        <location evidence="2">Cytoplasm</location>
    </subcellularLocation>
    <subcellularLocation>
        <location evidence="1">Peroxisome</location>
    </subcellularLocation>
</comment>
<evidence type="ECO:0000256" key="3">
    <source>
        <dbReference type="ARBA" id="ARBA00005348"/>
    </source>
</evidence>
<dbReference type="GO" id="GO:0005778">
    <property type="term" value="C:peroxisomal membrane"/>
    <property type="evidence" value="ECO:0007669"/>
    <property type="project" value="TreeGrafter"/>
</dbReference>
<dbReference type="InterPro" id="IPR024111">
    <property type="entry name" value="PEX5/PEX5L"/>
</dbReference>